<dbReference type="SMART" id="SM00847">
    <property type="entry name" value="HA2"/>
    <property type="match status" value="1"/>
</dbReference>
<dbReference type="InterPro" id="IPR013689">
    <property type="entry name" value="RNA_helicase_ATP-dep_HrpB_C"/>
</dbReference>
<sequence>MSTLPIESVLPKLRAALQRRDEVVLEAPPGAGKTTRVPLALLDADWLSEQKILLLEPRRLAARAAAEYMASVLDEAVGRTVGYRVRLESRVSVHTRIEVVTEGILTRMLQDDPSLEGIGLLIFDEFHERSLDADLGLALALQGRDLFREKPSLKILIMSATLEGERLASLLNDAPVVKSEGRLHSVEIKYGASFIKPERLRAELAPRILATVKQALAEESGSLLVFLPGQAEIRWAHDALNAALAGEKNILITPLFGDLDLAQQRRAIEPAAVGQRKIVLATDIAESSLTIEGVRIIIDCGLHRQAVFDHGAGMSRLHTRRISRASSVQRMGRAGRIEPGVCYRLWSEHQQMQLILFTAAAIEQADLLPLALQLQHWGVDDPAELIWLDPPASGHYATAIQLLHSLGALEAVNHAWKLTSHGQAMVRLPLQPRLAHMLLMAKAKGLSEPACQLAALLSERDPLSLAGADIQPRLSLFTNDSRLDRHLRGRVQRLRTQSHAYRRVIEASVKDKDAQSFDPRWTGYLLACAYPDRIARRRNSGSTEYQMSNGRAVRLREQDPLQQSEWLVIASLGGRQGQTTDQIYLAAEFDPALFEDELSELVIEQDEISWNDKQGSLNAEHQLRLGSLILSCKAMKNIPPEASGGILLEQIRNQGLNLLPWSDELRNWQSRLNLLRTLEDEYTENNSWPDVSDLNLLATLEIWLLPYLNAIRNLKQLGRLDLGSILRNQLSWDKQQQLDQLVPSRLQVPSGSMIRIDYQHTPPVLAVRLQEMFSCTQTPQIANGRIILKLHLLSPARRPIQVTQDLVGFWQSSYREVQKEMKGRYPKHYWPDDPLSAIPSAKTTRKPFRK</sequence>
<keyword evidence="2" id="KW-0378">Hydrolase</keyword>
<proteinExistence type="predicted"/>
<dbReference type="Gene3D" id="3.40.50.300">
    <property type="entry name" value="P-loop containing nucleotide triphosphate hydrolases"/>
    <property type="match status" value="2"/>
</dbReference>
<dbReference type="NCBIfam" id="TIGR01970">
    <property type="entry name" value="DEAH_box_HrpB"/>
    <property type="match status" value="1"/>
</dbReference>
<protein>
    <submittedName>
        <fullName evidence="7">ATP-dependent helicase HrpB</fullName>
    </submittedName>
</protein>
<dbReference type="GO" id="GO:0003676">
    <property type="term" value="F:nucleic acid binding"/>
    <property type="evidence" value="ECO:0007669"/>
    <property type="project" value="InterPro"/>
</dbReference>
<dbReference type="PANTHER" id="PTHR43519:SF1">
    <property type="entry name" value="ATP-DEPENDENT RNA HELICASE HRPB"/>
    <property type="match status" value="1"/>
</dbReference>
<feature type="domain" description="Helicase C-terminal" evidence="6">
    <location>
        <begin position="211"/>
        <end position="378"/>
    </location>
</feature>
<dbReference type="SUPFAM" id="SSF52540">
    <property type="entry name" value="P-loop containing nucleoside triphosphate hydrolases"/>
    <property type="match status" value="1"/>
</dbReference>
<evidence type="ECO:0000256" key="1">
    <source>
        <dbReference type="ARBA" id="ARBA00022741"/>
    </source>
</evidence>
<dbReference type="InterPro" id="IPR014001">
    <property type="entry name" value="Helicase_ATP-bd"/>
</dbReference>
<evidence type="ECO:0000256" key="2">
    <source>
        <dbReference type="ARBA" id="ARBA00022801"/>
    </source>
</evidence>
<dbReference type="InterPro" id="IPR010225">
    <property type="entry name" value="HrpB"/>
</dbReference>
<dbReference type="InterPro" id="IPR011545">
    <property type="entry name" value="DEAD/DEAH_box_helicase_dom"/>
</dbReference>
<dbReference type="EMBL" id="UOFY01000040">
    <property type="protein sequence ID" value="VAX09620.1"/>
    <property type="molecule type" value="Genomic_DNA"/>
</dbReference>
<keyword evidence="1" id="KW-0547">Nucleotide-binding</keyword>
<dbReference type="PROSITE" id="PS51192">
    <property type="entry name" value="HELICASE_ATP_BIND_1"/>
    <property type="match status" value="1"/>
</dbReference>
<reference evidence="7" key="1">
    <citation type="submission" date="2018-06" db="EMBL/GenBank/DDBJ databases">
        <authorList>
            <person name="Zhirakovskaya E."/>
        </authorList>
    </citation>
    <scope>NUCLEOTIDE SEQUENCE</scope>
</reference>
<evidence type="ECO:0000259" key="6">
    <source>
        <dbReference type="PROSITE" id="PS51194"/>
    </source>
</evidence>
<name>A0A3B1BGN3_9ZZZZ</name>
<dbReference type="InterPro" id="IPR056329">
    <property type="entry name" value="CON_HrpB"/>
</dbReference>
<organism evidence="7">
    <name type="scientific">hydrothermal vent metagenome</name>
    <dbReference type="NCBI Taxonomy" id="652676"/>
    <lineage>
        <taxon>unclassified sequences</taxon>
        <taxon>metagenomes</taxon>
        <taxon>ecological metagenomes</taxon>
    </lineage>
</organism>
<dbReference type="AlphaFoldDB" id="A0A3B1BGN3"/>
<evidence type="ECO:0000259" key="5">
    <source>
        <dbReference type="PROSITE" id="PS51192"/>
    </source>
</evidence>
<dbReference type="SMART" id="SM00487">
    <property type="entry name" value="DEXDc"/>
    <property type="match status" value="1"/>
</dbReference>
<dbReference type="InterPro" id="IPR049614">
    <property type="entry name" value="HrpB_DEXH"/>
</dbReference>
<dbReference type="Pfam" id="PF08482">
    <property type="entry name" value="HrpB_C"/>
    <property type="match status" value="1"/>
</dbReference>
<dbReference type="InterPro" id="IPR001650">
    <property type="entry name" value="Helicase_C-like"/>
</dbReference>
<dbReference type="Pfam" id="PF00271">
    <property type="entry name" value="Helicase_C"/>
    <property type="match status" value="1"/>
</dbReference>
<dbReference type="PROSITE" id="PS51194">
    <property type="entry name" value="HELICASE_CTER"/>
    <property type="match status" value="1"/>
</dbReference>
<dbReference type="PIRSF" id="PIRSF005496">
    <property type="entry name" value="ATP_hel_hrpB"/>
    <property type="match status" value="1"/>
</dbReference>
<evidence type="ECO:0000256" key="3">
    <source>
        <dbReference type="ARBA" id="ARBA00022806"/>
    </source>
</evidence>
<feature type="domain" description="Helicase ATP-binding" evidence="5">
    <location>
        <begin position="14"/>
        <end position="180"/>
    </location>
</feature>
<evidence type="ECO:0000313" key="7">
    <source>
        <dbReference type="EMBL" id="VAX09620.1"/>
    </source>
</evidence>
<gene>
    <name evidence="7" type="ORF">MNBD_GAMMA25-2339</name>
</gene>
<dbReference type="GO" id="GO:0016787">
    <property type="term" value="F:hydrolase activity"/>
    <property type="evidence" value="ECO:0007669"/>
    <property type="project" value="UniProtKB-KW"/>
</dbReference>
<dbReference type="CDD" id="cd18791">
    <property type="entry name" value="SF2_C_RHA"/>
    <property type="match status" value="1"/>
</dbReference>
<dbReference type="CDD" id="cd17990">
    <property type="entry name" value="DEXHc_HrpB"/>
    <property type="match status" value="1"/>
</dbReference>
<dbReference type="PANTHER" id="PTHR43519">
    <property type="entry name" value="ATP-DEPENDENT RNA HELICASE HRPB"/>
    <property type="match status" value="1"/>
</dbReference>
<evidence type="ECO:0000256" key="4">
    <source>
        <dbReference type="ARBA" id="ARBA00022840"/>
    </source>
</evidence>
<dbReference type="InterPro" id="IPR007502">
    <property type="entry name" value="Helicase-assoc_dom"/>
</dbReference>
<keyword evidence="4" id="KW-0067">ATP-binding</keyword>
<keyword evidence="3 7" id="KW-0347">Helicase</keyword>
<dbReference type="FunFam" id="3.40.50.300:FF:002125">
    <property type="entry name" value="ATP-dependent helicase HrpB"/>
    <property type="match status" value="1"/>
</dbReference>
<dbReference type="Gene3D" id="1.20.120.1080">
    <property type="match status" value="1"/>
</dbReference>
<dbReference type="GO" id="GO:0004386">
    <property type="term" value="F:helicase activity"/>
    <property type="evidence" value="ECO:0007669"/>
    <property type="project" value="UniProtKB-KW"/>
</dbReference>
<dbReference type="GO" id="GO:0005524">
    <property type="term" value="F:ATP binding"/>
    <property type="evidence" value="ECO:0007669"/>
    <property type="project" value="UniProtKB-KW"/>
</dbReference>
<dbReference type="InterPro" id="IPR027417">
    <property type="entry name" value="P-loop_NTPase"/>
</dbReference>
<dbReference type="Pfam" id="PF00270">
    <property type="entry name" value="DEAD"/>
    <property type="match status" value="1"/>
</dbReference>
<dbReference type="Pfam" id="PF24473">
    <property type="entry name" value="CON_HrpB"/>
    <property type="match status" value="1"/>
</dbReference>
<dbReference type="SMART" id="SM00490">
    <property type="entry name" value="HELICc"/>
    <property type="match status" value="1"/>
</dbReference>
<accession>A0A3B1BGN3</accession>